<name>A0A369TCZ8_9PROT</name>
<comment type="caution">
    <text evidence="1">The sequence shown here is derived from an EMBL/GenBank/DDBJ whole genome shotgun (WGS) entry which is preliminary data.</text>
</comment>
<organism evidence="1 2">
    <name type="scientific">Ferruginivarius sediminum</name>
    <dbReference type="NCBI Taxonomy" id="2661937"/>
    <lineage>
        <taxon>Bacteria</taxon>
        <taxon>Pseudomonadati</taxon>
        <taxon>Pseudomonadota</taxon>
        <taxon>Alphaproteobacteria</taxon>
        <taxon>Rhodospirillales</taxon>
        <taxon>Rhodospirillaceae</taxon>
        <taxon>Ferruginivarius</taxon>
    </lineage>
</organism>
<sequence>MFNIFFIKIYIIFVKIYFRNRRHYTKRLGIRMNFNFRIIFLKSIYLNVLTEKFQGSGKFLHLFDAP</sequence>
<dbReference type="EMBL" id="QPMH01000006">
    <property type="protein sequence ID" value="RDD62265.1"/>
    <property type="molecule type" value="Genomic_DNA"/>
</dbReference>
<dbReference type="AlphaFoldDB" id="A0A369TCZ8"/>
<evidence type="ECO:0000313" key="2">
    <source>
        <dbReference type="Proteomes" id="UP000253941"/>
    </source>
</evidence>
<gene>
    <name evidence="1" type="ORF">DRB17_08510</name>
</gene>
<accession>A0A369TCZ8</accession>
<dbReference type="Proteomes" id="UP000253941">
    <property type="component" value="Unassembled WGS sequence"/>
</dbReference>
<keyword evidence="2" id="KW-1185">Reference proteome</keyword>
<reference evidence="1 2" key="1">
    <citation type="submission" date="2018-07" db="EMBL/GenBank/DDBJ databases">
        <title>Venubactetium sediminum gen. nov., sp. nov., isolated from a marine solar saltern.</title>
        <authorList>
            <person name="Wang S."/>
        </authorList>
    </citation>
    <scope>NUCLEOTIDE SEQUENCE [LARGE SCALE GENOMIC DNA]</scope>
    <source>
        <strain evidence="1 2">WD2A32</strain>
    </source>
</reference>
<evidence type="ECO:0000313" key="1">
    <source>
        <dbReference type="EMBL" id="RDD62265.1"/>
    </source>
</evidence>
<proteinExistence type="predicted"/>
<protein>
    <submittedName>
        <fullName evidence="1">Uncharacterized protein</fullName>
    </submittedName>
</protein>